<evidence type="ECO:0000313" key="2">
    <source>
        <dbReference type="Proteomes" id="UP000620633"/>
    </source>
</evidence>
<comment type="caution">
    <text evidence="1">The sequence shown here is derived from an EMBL/GenBank/DDBJ whole genome shotgun (WGS) entry which is preliminary data.</text>
</comment>
<evidence type="ECO:0008006" key="3">
    <source>
        <dbReference type="Google" id="ProtNLM"/>
    </source>
</evidence>
<dbReference type="Proteomes" id="UP000620633">
    <property type="component" value="Unassembled WGS sequence"/>
</dbReference>
<name>A0ABQ2SG04_9DEIO</name>
<proteinExistence type="predicted"/>
<sequence length="293" mass="33125">MLWLGERRGYLSDWITQQWVRATGRSLDDHPHLLGPVGTRRRIGFDQPEQLADALNLTLDTSPSGGLLQDSAALFPGIHPRVAEFYDETSRYELQVWSSWRGPFRPFGQLLGALFSRRLEQMNVPLDGLDTAWGLHGEVTHLRDPSGQVQYTVWRRRLRRTGRVLFVGYYSEVTLPDGPGVRIVFPLPGGNLTVLMAATVGPAGELQLSSHGRTFGGAGGYFTLAGPPHRRAVGRMIPLHEDIVVWVDERSELRARHTLRLWHLHFLELQYLMRRTDQTAAPTVNEQPTPARR</sequence>
<evidence type="ECO:0000313" key="1">
    <source>
        <dbReference type="EMBL" id="GGS21007.1"/>
    </source>
</evidence>
<organism evidence="1 2">
    <name type="scientific">Deinococcus knuensis</name>
    <dbReference type="NCBI Taxonomy" id="1837380"/>
    <lineage>
        <taxon>Bacteria</taxon>
        <taxon>Thermotogati</taxon>
        <taxon>Deinococcota</taxon>
        <taxon>Deinococci</taxon>
        <taxon>Deinococcales</taxon>
        <taxon>Deinococcaceae</taxon>
        <taxon>Deinococcus</taxon>
    </lineage>
</organism>
<reference evidence="2" key="1">
    <citation type="journal article" date="2019" name="Int. J. Syst. Evol. Microbiol.">
        <title>The Global Catalogue of Microorganisms (GCM) 10K type strain sequencing project: providing services to taxonomists for standard genome sequencing and annotation.</title>
        <authorList>
            <consortium name="The Broad Institute Genomics Platform"/>
            <consortium name="The Broad Institute Genome Sequencing Center for Infectious Disease"/>
            <person name="Wu L."/>
            <person name="Ma J."/>
        </authorList>
    </citation>
    <scope>NUCLEOTIDE SEQUENCE [LARGE SCALE GENOMIC DNA]</scope>
    <source>
        <strain evidence="2">JCM 31406</strain>
    </source>
</reference>
<accession>A0ABQ2SG04</accession>
<keyword evidence="2" id="KW-1185">Reference proteome</keyword>
<protein>
    <recommendedName>
        <fullName evidence="3">YndJ</fullName>
    </recommendedName>
</protein>
<dbReference type="RefSeq" id="WP_189099694.1">
    <property type="nucleotide sequence ID" value="NZ_BMQO01000002.1"/>
</dbReference>
<dbReference type="EMBL" id="BMQO01000002">
    <property type="protein sequence ID" value="GGS21007.1"/>
    <property type="molecule type" value="Genomic_DNA"/>
</dbReference>
<gene>
    <name evidence="1" type="ORF">GCM10008961_10830</name>
</gene>